<dbReference type="AlphaFoldDB" id="A0A075P2C5"/>
<dbReference type="Proteomes" id="UP000056090">
    <property type="component" value="Chromosome"/>
</dbReference>
<evidence type="ECO:0000313" key="2">
    <source>
        <dbReference type="Proteomes" id="UP000056090"/>
    </source>
</evidence>
<protein>
    <submittedName>
        <fullName evidence="1">Uncharacterized protein</fullName>
    </submittedName>
</protein>
<proteinExistence type="predicted"/>
<keyword evidence="2" id="KW-1185">Reference proteome</keyword>
<accession>A0A075P2C5</accession>
<dbReference type="EMBL" id="CP008849">
    <property type="protein sequence ID" value="AIF97502.1"/>
    <property type="molecule type" value="Genomic_DNA"/>
</dbReference>
<dbReference type="KEGG" id="aal:EP13_01610"/>
<gene>
    <name evidence="1" type="ORF">EP13_01610</name>
</gene>
<evidence type="ECO:0000313" key="1">
    <source>
        <dbReference type="EMBL" id="AIF97502.1"/>
    </source>
</evidence>
<name>A0A075P2C5_9ALTE</name>
<sequence length="129" mass="15245">MLEIYKMKTKLPHIGIFWVYKSTVLAKAMPLNSAEPDSLSLYDCDFSHLVEWEEHRIYLPCFPELIAVEYQEISRGRVIYSGNSKFFKIYADRKVVQSVELQTLVCDKFNLIPSQCTWKLDKYYRIFSS</sequence>
<reference evidence="1 2" key="1">
    <citation type="submission" date="2014-06" db="EMBL/GenBank/DDBJ databases">
        <title>Genomes of Alteromonas australica, a world apart.</title>
        <authorList>
            <person name="Gonzaga A."/>
            <person name="Lopez-Perez M."/>
            <person name="Rodriguez-Valera F."/>
        </authorList>
    </citation>
    <scope>NUCLEOTIDE SEQUENCE [LARGE SCALE GENOMIC DNA]</scope>
    <source>
        <strain evidence="1 2">H 17</strain>
    </source>
</reference>
<dbReference type="eggNOG" id="ENOG5032CGV">
    <property type="taxonomic scope" value="Bacteria"/>
</dbReference>
<organism evidence="1 2">
    <name type="scientific">Alteromonas australica</name>
    <dbReference type="NCBI Taxonomy" id="589873"/>
    <lineage>
        <taxon>Bacteria</taxon>
        <taxon>Pseudomonadati</taxon>
        <taxon>Pseudomonadota</taxon>
        <taxon>Gammaproteobacteria</taxon>
        <taxon>Alteromonadales</taxon>
        <taxon>Alteromonadaceae</taxon>
        <taxon>Alteromonas/Salinimonas group</taxon>
        <taxon>Alteromonas</taxon>
    </lineage>
</organism>